<dbReference type="SMART" id="SM00245">
    <property type="entry name" value="TSPc"/>
    <property type="match status" value="1"/>
</dbReference>
<evidence type="ECO:0000256" key="6">
    <source>
        <dbReference type="SAM" id="MobiDB-lite"/>
    </source>
</evidence>
<evidence type="ECO:0000256" key="2">
    <source>
        <dbReference type="ARBA" id="ARBA00022670"/>
    </source>
</evidence>
<dbReference type="InterPro" id="IPR001478">
    <property type="entry name" value="PDZ"/>
</dbReference>
<feature type="compositionally biased region" description="Basic and acidic residues" evidence="6">
    <location>
        <begin position="616"/>
        <end position="640"/>
    </location>
</feature>
<proteinExistence type="inferred from homology"/>
<evidence type="ECO:0000313" key="8">
    <source>
        <dbReference type="EMBL" id="QSI78923.1"/>
    </source>
</evidence>
<feature type="compositionally biased region" description="Low complexity" evidence="6">
    <location>
        <begin position="641"/>
        <end position="657"/>
    </location>
</feature>
<keyword evidence="2 5" id="KW-0645">Protease</keyword>
<evidence type="ECO:0000313" key="9">
    <source>
        <dbReference type="Proteomes" id="UP000663570"/>
    </source>
</evidence>
<feature type="region of interest" description="Disordered" evidence="6">
    <location>
        <begin position="615"/>
        <end position="690"/>
    </location>
</feature>
<dbReference type="Pfam" id="PF11818">
    <property type="entry name" value="DUF3340"/>
    <property type="match status" value="1"/>
</dbReference>
<name>A0ABX7MB33_9RHOO</name>
<dbReference type="InterPro" id="IPR004447">
    <property type="entry name" value="Peptidase_S41A"/>
</dbReference>
<evidence type="ECO:0000256" key="5">
    <source>
        <dbReference type="RuleBase" id="RU004404"/>
    </source>
</evidence>
<organism evidence="8 9">
    <name type="scientific">Niveibacterium microcysteis</name>
    <dbReference type="NCBI Taxonomy" id="2811415"/>
    <lineage>
        <taxon>Bacteria</taxon>
        <taxon>Pseudomonadati</taxon>
        <taxon>Pseudomonadota</taxon>
        <taxon>Betaproteobacteria</taxon>
        <taxon>Rhodocyclales</taxon>
        <taxon>Rhodocyclaceae</taxon>
        <taxon>Niveibacterium</taxon>
    </lineage>
</organism>
<keyword evidence="4 5" id="KW-0720">Serine protease</keyword>
<dbReference type="PROSITE" id="PS50106">
    <property type="entry name" value="PDZ"/>
    <property type="match status" value="1"/>
</dbReference>
<protein>
    <submittedName>
        <fullName evidence="8">Carboxy terminal-processing peptidase</fullName>
    </submittedName>
</protein>
<dbReference type="Pfam" id="PF17804">
    <property type="entry name" value="TSP_NTD"/>
    <property type="match status" value="1"/>
</dbReference>
<sequence>MWLLWSLLWLLCLSEASALELPMRTPLTPQQHQASTAKMVATLLSRYHYSAPPLDDALSVKVFDHYLESLDSERVLFLQRDVDLYSAARKRLDDAILAEDMRVPFALFNTYRDRQIERYTYSRQLLKAGFDFTEKETLDYDRKAADWPRTQEELRDLWRKRVKNDWLRLRLAGQKDDAIRTTLDKRYEGFLSRIDKTNASDVFQVFMDAYATAVDPHTNYLGPRASEEFDISMKLSLVGIGTVLQTRDEYTTIRELVPGGPAALSGKLKVGDRIVGVGQGTTAPVTEVLGWRLDDVVSQIRGKLDTVVVLDVLPGDAGLDGKRKLIQLTRKKISIEEQAARKTIIEVKEGASVRKIGVITLPSFYEDFEARRQGDKEFRSASRDVARLLGELKKDKVDGVVVDLRNNGGGSLRQAVEITGLFIDQGPVVQQRDAQGKVVVESDTRPGFAWSGPMAVLINRFSASASEIFAAAIQDYGRGVVLGEPSFGKGTVQTVVSLDQLLKSEKPVYGEVKLTVAEFFRVNGDTTQLRGVKPDIAFPVLSDIEHLGESSFDNALPAIQIKPASFAPAGELDGLIPDLRSRYQLRLGSDRALKRLNEDADEIAALRKRTTVSLNEAERRAERDAQEARQKQRAAEDARASGKAGAGKTATRGAAAVDPDDADDGLLDSERPAGQTRTDKAKKKREEPDVLLTESARILSDEVSLLKGDARLAAKVLPRAAVTAGNP</sequence>
<reference evidence="8 9" key="1">
    <citation type="submission" date="2021-02" db="EMBL/GenBank/DDBJ databases">
        <title>Niveibacterium changnyeongensis HC41.</title>
        <authorList>
            <person name="Kang M."/>
        </authorList>
    </citation>
    <scope>NUCLEOTIDE SEQUENCE [LARGE SCALE GENOMIC DNA]</scope>
    <source>
        <strain evidence="8 9">HC41</strain>
    </source>
</reference>
<feature type="domain" description="PDZ" evidence="7">
    <location>
        <begin position="230"/>
        <end position="309"/>
    </location>
</feature>
<dbReference type="InterPro" id="IPR040573">
    <property type="entry name" value="TSP_N"/>
</dbReference>
<gene>
    <name evidence="8" type="ORF">JY500_10050</name>
</gene>
<dbReference type="InterPro" id="IPR005151">
    <property type="entry name" value="Tail-specific_protease"/>
</dbReference>
<dbReference type="SMART" id="SM00228">
    <property type="entry name" value="PDZ"/>
    <property type="match status" value="1"/>
</dbReference>
<keyword evidence="3 5" id="KW-0378">Hydrolase</keyword>
<dbReference type="Gene3D" id="3.90.226.10">
    <property type="entry name" value="2-enoyl-CoA Hydratase, Chain A, domain 1"/>
    <property type="match status" value="1"/>
</dbReference>
<dbReference type="SUPFAM" id="SSF52096">
    <property type="entry name" value="ClpP/crotonase"/>
    <property type="match status" value="1"/>
</dbReference>
<dbReference type="Proteomes" id="UP000663570">
    <property type="component" value="Chromosome"/>
</dbReference>
<keyword evidence="9" id="KW-1185">Reference proteome</keyword>
<dbReference type="CDD" id="cd07560">
    <property type="entry name" value="Peptidase_S41_CPP"/>
    <property type="match status" value="1"/>
</dbReference>
<evidence type="ECO:0000256" key="3">
    <source>
        <dbReference type="ARBA" id="ARBA00022801"/>
    </source>
</evidence>
<dbReference type="NCBIfam" id="TIGR00225">
    <property type="entry name" value="prc"/>
    <property type="match status" value="1"/>
</dbReference>
<dbReference type="InterPro" id="IPR036034">
    <property type="entry name" value="PDZ_sf"/>
</dbReference>
<dbReference type="PANTHER" id="PTHR32060">
    <property type="entry name" value="TAIL-SPECIFIC PROTEASE"/>
    <property type="match status" value="1"/>
</dbReference>
<evidence type="ECO:0000259" key="7">
    <source>
        <dbReference type="PROSITE" id="PS50106"/>
    </source>
</evidence>
<dbReference type="Pfam" id="PF03572">
    <property type="entry name" value="Peptidase_S41"/>
    <property type="match status" value="1"/>
</dbReference>
<dbReference type="Pfam" id="PF00595">
    <property type="entry name" value="PDZ"/>
    <property type="match status" value="1"/>
</dbReference>
<dbReference type="PANTHER" id="PTHR32060:SF22">
    <property type="entry name" value="CARBOXYL-TERMINAL-PROCESSING PEPTIDASE 3, CHLOROPLASTIC"/>
    <property type="match status" value="1"/>
</dbReference>
<feature type="compositionally biased region" description="Acidic residues" evidence="6">
    <location>
        <begin position="658"/>
        <end position="667"/>
    </location>
</feature>
<dbReference type="SUPFAM" id="SSF50156">
    <property type="entry name" value="PDZ domain-like"/>
    <property type="match status" value="1"/>
</dbReference>
<dbReference type="Gene3D" id="2.30.42.10">
    <property type="match status" value="1"/>
</dbReference>
<accession>A0ABX7MB33</accession>
<dbReference type="EMBL" id="CP071060">
    <property type="protein sequence ID" value="QSI78923.1"/>
    <property type="molecule type" value="Genomic_DNA"/>
</dbReference>
<dbReference type="InterPro" id="IPR029045">
    <property type="entry name" value="ClpP/crotonase-like_dom_sf"/>
</dbReference>
<comment type="similarity">
    <text evidence="1 5">Belongs to the peptidase S41A family.</text>
</comment>
<evidence type="ECO:0000256" key="4">
    <source>
        <dbReference type="ARBA" id="ARBA00022825"/>
    </source>
</evidence>
<evidence type="ECO:0000256" key="1">
    <source>
        <dbReference type="ARBA" id="ARBA00009179"/>
    </source>
</evidence>
<dbReference type="InterPro" id="IPR020992">
    <property type="entry name" value="Tail_Prtase_C"/>
</dbReference>